<dbReference type="EMBL" id="JAYMYS010000003">
    <property type="protein sequence ID" value="KAK7401864.1"/>
    <property type="molecule type" value="Genomic_DNA"/>
</dbReference>
<dbReference type="AlphaFoldDB" id="A0AAN9SPD4"/>
<sequence length="115" mass="12701">MASRHSAAAEIERAESDEEIERNVSGEELAALRRRARTRKVRVEEVAAADTDTDTESESEVNPNPHPQGVHRAVCEIEEISEPENELPLISAEEENGRVTCISQIIPVALKCTIL</sequence>
<gene>
    <name evidence="2" type="ORF">VNO78_13694</name>
</gene>
<accession>A0AAN9SPD4</accession>
<comment type="caution">
    <text evidence="2">The sequence shown here is derived from an EMBL/GenBank/DDBJ whole genome shotgun (WGS) entry which is preliminary data.</text>
</comment>
<dbReference type="Proteomes" id="UP001386955">
    <property type="component" value="Unassembled WGS sequence"/>
</dbReference>
<evidence type="ECO:0000256" key="1">
    <source>
        <dbReference type="SAM" id="MobiDB-lite"/>
    </source>
</evidence>
<proteinExistence type="predicted"/>
<evidence type="ECO:0000313" key="3">
    <source>
        <dbReference type="Proteomes" id="UP001386955"/>
    </source>
</evidence>
<feature type="region of interest" description="Disordered" evidence="1">
    <location>
        <begin position="35"/>
        <end position="69"/>
    </location>
</feature>
<protein>
    <submittedName>
        <fullName evidence="2">Uncharacterized protein</fullName>
    </submittedName>
</protein>
<organism evidence="2 3">
    <name type="scientific">Psophocarpus tetragonolobus</name>
    <name type="common">Winged bean</name>
    <name type="synonym">Dolichos tetragonolobus</name>
    <dbReference type="NCBI Taxonomy" id="3891"/>
    <lineage>
        <taxon>Eukaryota</taxon>
        <taxon>Viridiplantae</taxon>
        <taxon>Streptophyta</taxon>
        <taxon>Embryophyta</taxon>
        <taxon>Tracheophyta</taxon>
        <taxon>Spermatophyta</taxon>
        <taxon>Magnoliopsida</taxon>
        <taxon>eudicotyledons</taxon>
        <taxon>Gunneridae</taxon>
        <taxon>Pentapetalae</taxon>
        <taxon>rosids</taxon>
        <taxon>fabids</taxon>
        <taxon>Fabales</taxon>
        <taxon>Fabaceae</taxon>
        <taxon>Papilionoideae</taxon>
        <taxon>50 kb inversion clade</taxon>
        <taxon>NPAAA clade</taxon>
        <taxon>indigoferoid/millettioid clade</taxon>
        <taxon>Phaseoleae</taxon>
        <taxon>Psophocarpus</taxon>
    </lineage>
</organism>
<evidence type="ECO:0000313" key="2">
    <source>
        <dbReference type="EMBL" id="KAK7401864.1"/>
    </source>
</evidence>
<reference evidence="2 3" key="1">
    <citation type="submission" date="2024-01" db="EMBL/GenBank/DDBJ databases">
        <title>The genomes of 5 underutilized Papilionoideae crops provide insights into root nodulation and disease resistanc.</title>
        <authorList>
            <person name="Jiang F."/>
        </authorList>
    </citation>
    <scope>NUCLEOTIDE SEQUENCE [LARGE SCALE GENOMIC DNA]</scope>
    <source>
        <strain evidence="2">DUOXIRENSHENG_FW03</strain>
        <tissue evidence="2">Leaves</tissue>
    </source>
</reference>
<name>A0AAN9SPD4_PSOTE</name>
<feature type="region of interest" description="Disordered" evidence="1">
    <location>
        <begin position="1"/>
        <end position="22"/>
    </location>
</feature>
<keyword evidence="3" id="KW-1185">Reference proteome</keyword>